<dbReference type="STRING" id="1406858.GCA_000710895_02116"/>
<dbReference type="InterPro" id="IPR046461">
    <property type="entry name" value="TerL_ATPase"/>
</dbReference>
<dbReference type="Pfam" id="PF03354">
    <property type="entry name" value="TerL_ATPase"/>
    <property type="match status" value="1"/>
</dbReference>
<dbReference type="AlphaFoldDB" id="A0A378Y737"/>
<dbReference type="EMBL" id="UGRY01000002">
    <property type="protein sequence ID" value="SUA72668.1"/>
    <property type="molecule type" value="Genomic_DNA"/>
</dbReference>
<gene>
    <name evidence="3" type="ORF">NCTC1934_00096</name>
</gene>
<dbReference type="PANTHER" id="PTHR41287">
    <property type="match status" value="1"/>
</dbReference>
<evidence type="ECO:0000313" key="3">
    <source>
        <dbReference type="EMBL" id="SUA72668.1"/>
    </source>
</evidence>
<dbReference type="InterPro" id="IPR046462">
    <property type="entry name" value="TerL_nuclease"/>
</dbReference>
<proteinExistence type="predicted"/>
<name>A0A378Y737_9NOCA</name>
<keyword evidence="4" id="KW-1185">Reference proteome</keyword>
<dbReference type="InterPro" id="IPR005021">
    <property type="entry name" value="Terminase_largesu-like"/>
</dbReference>
<evidence type="ECO:0000259" key="1">
    <source>
        <dbReference type="Pfam" id="PF03354"/>
    </source>
</evidence>
<dbReference type="PANTHER" id="PTHR41287:SF1">
    <property type="entry name" value="PROTEIN YMFN"/>
    <property type="match status" value="1"/>
</dbReference>
<dbReference type="OrthoDB" id="3197057at2"/>
<protein>
    <submittedName>
        <fullName evidence="3">Phage terminase-like protein, large subunit</fullName>
    </submittedName>
</protein>
<evidence type="ECO:0000313" key="4">
    <source>
        <dbReference type="Proteomes" id="UP000255467"/>
    </source>
</evidence>
<dbReference type="GO" id="GO:0004519">
    <property type="term" value="F:endonuclease activity"/>
    <property type="evidence" value="ECO:0007669"/>
    <property type="project" value="InterPro"/>
</dbReference>
<dbReference type="Pfam" id="PF20441">
    <property type="entry name" value="TerL_nuclease"/>
    <property type="match status" value="1"/>
</dbReference>
<accession>A0A378Y737</accession>
<dbReference type="RefSeq" id="WP_115061438.1">
    <property type="nucleotide sequence ID" value="NZ_UGRY01000002.1"/>
</dbReference>
<evidence type="ECO:0000259" key="2">
    <source>
        <dbReference type="Pfam" id="PF20441"/>
    </source>
</evidence>
<dbReference type="Proteomes" id="UP000255467">
    <property type="component" value="Unassembled WGS sequence"/>
</dbReference>
<feature type="domain" description="Terminase large subunit-like ATPase" evidence="1">
    <location>
        <begin position="93"/>
        <end position="266"/>
    </location>
</feature>
<organism evidence="3 4">
    <name type="scientific">Nocardia otitidiscaviarum</name>
    <dbReference type="NCBI Taxonomy" id="1823"/>
    <lineage>
        <taxon>Bacteria</taxon>
        <taxon>Bacillati</taxon>
        <taxon>Actinomycetota</taxon>
        <taxon>Actinomycetes</taxon>
        <taxon>Mycobacteriales</taxon>
        <taxon>Nocardiaceae</taxon>
        <taxon>Nocardia</taxon>
    </lineage>
</organism>
<dbReference type="InterPro" id="IPR027417">
    <property type="entry name" value="P-loop_NTPase"/>
</dbReference>
<reference evidence="3 4" key="1">
    <citation type="submission" date="2018-06" db="EMBL/GenBank/DDBJ databases">
        <authorList>
            <consortium name="Pathogen Informatics"/>
            <person name="Doyle S."/>
        </authorList>
    </citation>
    <scope>NUCLEOTIDE SEQUENCE [LARGE SCALE GENOMIC DNA]</scope>
    <source>
        <strain evidence="3 4">NCTC1934</strain>
    </source>
</reference>
<dbReference type="Gene3D" id="3.40.50.300">
    <property type="entry name" value="P-loop containing nucleotide triphosphate hydrolases"/>
    <property type="match status" value="1"/>
</dbReference>
<sequence>MAATTTRSSSPHGIELPDAEELDRLKLSPEVAYYLLSRGIPLPDCPPLHKTPEPRDEPGARFDPERVDKVLKVFRNLRHTKGRLAGRPLIPDPWQVAYFLAPVFGWVHFDHDFSQYVRIIRTAYVELPRKNGKSTIAGGVGIYLTTADGEEGAQVIAAATRLEQAQFVFAPIKQLAEKAPALRQHVKTYKAKIVHPRTGSYFQPVANAGDAQHGADLHGGIVDELHLHKTNDLVEAIETGTGSRAQPLIVFITTADASRKETPYDRKRTLVEQLARGVLHDPTTYGVVWAADDKAEGFDPYSEATQRAANPGYGISPTRAFLRQAAVKAQQSPADHASYMRLHLGIRTKQATKYLDVDAWDRNASIVLEDRLAGRVAYGGLDLASTSDLCALCWLFPDDERGGYDALWRLWTPEENLAALDKRTAGAASGWVKQGILTATPGNVADYDHIEAQILTDAAIFDVQEIAYDRWNSSQLVNNLVAEGAPMVTIGQGYASLSSPTKELQRLVLQGTEETPIVRHGGNPAVRWMVDNFAVAMDPAGNVKPDKANAADKIDAVAALIMALARTLDGELEQGSAYEDNGLMVV</sequence>
<feature type="domain" description="Terminase large subunit-like endonuclease" evidence="2">
    <location>
        <begin position="285"/>
        <end position="571"/>
    </location>
</feature>